<dbReference type="OrthoDB" id="1119698at2"/>
<dbReference type="Pfam" id="PF13366">
    <property type="entry name" value="PDDEXK_3"/>
    <property type="match status" value="1"/>
</dbReference>
<dbReference type="EMBL" id="AP018050">
    <property type="protein sequence ID" value="BBA29935.1"/>
    <property type="molecule type" value="Genomic_DNA"/>
</dbReference>
<protein>
    <recommendedName>
        <fullName evidence="3">GxxExxY protein</fullName>
    </recommendedName>
</protein>
<dbReference type="AlphaFoldDB" id="A0A250KLI2"/>
<accession>A0A250KLI2</accession>
<gene>
    <name evidence="1" type="ORF">PMEL_200462</name>
</gene>
<evidence type="ECO:0000313" key="1">
    <source>
        <dbReference type="EMBL" id="BBA29935.1"/>
    </source>
</evidence>
<dbReference type="InterPro" id="IPR026350">
    <property type="entry name" value="GxxExxY"/>
</dbReference>
<sequence length="126" mass="14477">MQENDITYNIIGAIYKVYAALGPGLLESVYEEALAYQLEINGLKVERQVHVPIFYEGKQLADDLRLDLLVEGQIIVELKAVKELLDTHYKQLLTYLRLSNLHIGLLVNFQTADIKHNIHRVINGYR</sequence>
<proteinExistence type="predicted"/>
<reference evidence="1 2" key="1">
    <citation type="submission" date="2017-05" db="EMBL/GenBank/DDBJ databases">
        <title>whole genome sequence of Prevotella melaninogenica GAI 07411.</title>
        <authorList>
            <person name="Kondo Y."/>
            <person name="Hoshino T."/>
        </authorList>
    </citation>
    <scope>NUCLEOTIDE SEQUENCE [LARGE SCALE GENOMIC DNA]</scope>
    <source>
        <strain evidence="1 2">GAI 07411</strain>
    </source>
</reference>
<dbReference type="Proteomes" id="UP000267517">
    <property type="component" value="Chromosome II"/>
</dbReference>
<name>A0A250KLI2_9BACT</name>
<dbReference type="NCBIfam" id="TIGR04256">
    <property type="entry name" value="GxxExxY"/>
    <property type="match status" value="1"/>
</dbReference>
<dbReference type="RefSeq" id="WP_120175037.1">
    <property type="nucleotide sequence ID" value="NZ_AP018050.1"/>
</dbReference>
<evidence type="ECO:0008006" key="3">
    <source>
        <dbReference type="Google" id="ProtNLM"/>
    </source>
</evidence>
<organism evidence="1 2">
    <name type="scientific">Prevotella melaninogenica</name>
    <dbReference type="NCBI Taxonomy" id="28132"/>
    <lineage>
        <taxon>Bacteria</taxon>
        <taxon>Pseudomonadati</taxon>
        <taxon>Bacteroidota</taxon>
        <taxon>Bacteroidia</taxon>
        <taxon>Bacteroidales</taxon>
        <taxon>Prevotellaceae</taxon>
        <taxon>Prevotella</taxon>
    </lineage>
</organism>
<evidence type="ECO:0000313" key="2">
    <source>
        <dbReference type="Proteomes" id="UP000267517"/>
    </source>
</evidence>